<protein>
    <submittedName>
        <fullName evidence="2">CDP-glucose 4,6-dehydratase</fullName>
    </submittedName>
</protein>
<evidence type="ECO:0000313" key="3">
    <source>
        <dbReference type="Proteomes" id="UP000002191"/>
    </source>
</evidence>
<dbReference type="OrthoDB" id="9779041at2"/>
<evidence type="ECO:0000259" key="1">
    <source>
        <dbReference type="Pfam" id="PF16363"/>
    </source>
</evidence>
<dbReference type="Proteomes" id="UP000002191">
    <property type="component" value="Chromosome"/>
</dbReference>
<dbReference type="InterPro" id="IPR036291">
    <property type="entry name" value="NAD(P)-bd_dom_sf"/>
</dbReference>
<dbReference type="Pfam" id="PF16363">
    <property type="entry name" value="GDP_Man_Dehyd"/>
    <property type="match status" value="1"/>
</dbReference>
<evidence type="ECO:0000313" key="2">
    <source>
        <dbReference type="EMBL" id="ADU64259.1"/>
    </source>
</evidence>
<dbReference type="InterPro" id="IPR013445">
    <property type="entry name" value="CDP_4_6_deHydtase"/>
</dbReference>
<keyword evidence="3" id="KW-1185">Reference proteome</keyword>
<dbReference type="NCBIfam" id="TIGR02622">
    <property type="entry name" value="CDP_4_6_dhtase"/>
    <property type="match status" value="1"/>
</dbReference>
<dbReference type="Gene3D" id="3.90.25.10">
    <property type="entry name" value="UDP-galactose 4-epimerase, domain 1"/>
    <property type="match status" value="1"/>
</dbReference>
<dbReference type="CDD" id="cd05252">
    <property type="entry name" value="CDP_GD_SDR_e"/>
    <property type="match status" value="1"/>
</dbReference>
<dbReference type="HOGENOM" id="CLU_007383_1_7_7"/>
<dbReference type="RefSeq" id="WP_013516156.1">
    <property type="nucleotide sequence ID" value="NC_014844.1"/>
</dbReference>
<dbReference type="Gene3D" id="3.40.50.720">
    <property type="entry name" value="NAD(P)-binding Rossmann-like Domain"/>
    <property type="match status" value="1"/>
</dbReference>
<accession>E6VSB6</accession>
<proteinExistence type="predicted"/>
<feature type="domain" description="NAD(P)-binding" evidence="1">
    <location>
        <begin position="13"/>
        <end position="317"/>
    </location>
</feature>
<dbReference type="SUPFAM" id="SSF51735">
    <property type="entry name" value="NAD(P)-binding Rossmann-fold domains"/>
    <property type="match status" value="1"/>
</dbReference>
<dbReference type="InterPro" id="IPR016040">
    <property type="entry name" value="NAD(P)-bd_dom"/>
</dbReference>
<dbReference type="PANTHER" id="PTHR43000">
    <property type="entry name" value="DTDP-D-GLUCOSE 4,6-DEHYDRATASE-RELATED"/>
    <property type="match status" value="1"/>
</dbReference>
<name>E6VSB6_PSEA9</name>
<dbReference type="STRING" id="643562.Daes_3271"/>
<dbReference type="eggNOG" id="COG0451">
    <property type="taxonomic scope" value="Bacteria"/>
</dbReference>
<reference evidence="2 3" key="2">
    <citation type="journal article" date="2014" name="Genome Announc.">
        <title>Complete Genome Sequence of the Subsurface, Mesophilic Sulfate-Reducing Bacterium Desulfovibrio aespoeensis Aspo-2.</title>
        <authorList>
            <person name="Pedersen K."/>
            <person name="Bengtsson A."/>
            <person name="Edlund J."/>
            <person name="Rabe L."/>
            <person name="Hazen T."/>
            <person name="Chakraborty R."/>
            <person name="Goodwin L."/>
            <person name="Shapiro N."/>
        </authorList>
    </citation>
    <scope>NUCLEOTIDE SEQUENCE [LARGE SCALE GENOMIC DNA]</scope>
    <source>
        <strain evidence="3">ATCC 700646 / DSM 10631 / Aspo-2</strain>
    </source>
</reference>
<sequence length="351" mass="38580">MFNKTFAGKRVFMTGHSGFKGSWLALWLTLLGAEVHGYSLDPPSVPNMFELIGLRHDLASTHADIRDFEALRRAMGVFSPDLVIHMAAQPLVRRSYAEPVETFTTNVIGTVNVMEAVRHTESVRAVVNVTSDKSYLNLGTGVAFRESDPMGGDDPYSASKGCAELAAQSWNASFFQNAGPSLVSVRAGNVVGGGDFGQDRLLPDMVRAFSRGEPVRIRSPKAVRPWQFVLEPLSGYLVLAKALLEGRREFVGGWNFGPRNADAQTVGQVVTGFVERWGDGAQCAMDAGDHPHEAATLRLDCTKAAEQLGWIPRTDVNMALDWSVEWYRAWHTDPACLRALTEEHISRFEAL</sequence>
<organism evidence="2 3">
    <name type="scientific">Pseudodesulfovibrio aespoeensis (strain ATCC 700646 / DSM 10631 / Aspo-2)</name>
    <name type="common">Desulfovibrio aespoeensis</name>
    <dbReference type="NCBI Taxonomy" id="643562"/>
    <lineage>
        <taxon>Bacteria</taxon>
        <taxon>Pseudomonadati</taxon>
        <taxon>Thermodesulfobacteriota</taxon>
        <taxon>Desulfovibrionia</taxon>
        <taxon>Desulfovibrionales</taxon>
        <taxon>Desulfovibrionaceae</taxon>
    </lineage>
</organism>
<dbReference type="AlphaFoldDB" id="E6VSB6"/>
<dbReference type="EMBL" id="CP002431">
    <property type="protein sequence ID" value="ADU64259.1"/>
    <property type="molecule type" value="Genomic_DNA"/>
</dbReference>
<dbReference type="KEGG" id="das:Daes_3271"/>
<reference evidence="3" key="1">
    <citation type="submission" date="2010-12" db="EMBL/GenBank/DDBJ databases">
        <title>Complete sequence of Desulfovibrio aespoeensis Aspo-2.</title>
        <authorList>
            <consortium name="US DOE Joint Genome Institute"/>
            <person name="Lucas S."/>
            <person name="Copeland A."/>
            <person name="Lapidus A."/>
            <person name="Cheng J.-F."/>
            <person name="Goodwin L."/>
            <person name="Pitluck S."/>
            <person name="Chertkov O."/>
            <person name="Misra M."/>
            <person name="Detter J.C."/>
            <person name="Han C."/>
            <person name="Tapia R."/>
            <person name="Land M."/>
            <person name="Hauser L."/>
            <person name="Kyrpides N."/>
            <person name="Ivanova N."/>
            <person name="Ovchinnikova G."/>
            <person name="Pedersen K."/>
            <person name="Jagevall S."/>
            <person name="Hazen T."/>
            <person name="Woyke T."/>
        </authorList>
    </citation>
    <scope>NUCLEOTIDE SEQUENCE [LARGE SCALE GENOMIC DNA]</scope>
    <source>
        <strain evidence="3">ATCC 700646 / DSM 10631 / Aspo-2</strain>
    </source>
</reference>
<gene>
    <name evidence="2" type="ordered locus">Daes_3271</name>
</gene>